<dbReference type="InterPro" id="IPR036361">
    <property type="entry name" value="SAP_dom_sf"/>
</dbReference>
<accession>A0A831U6T2</accession>
<proteinExistence type="predicted"/>
<gene>
    <name evidence="1" type="ORF">ENQ87_13925</name>
</gene>
<dbReference type="AlphaFoldDB" id="A0A831U6T2"/>
<name>A0A831U6T2_GEOME</name>
<comment type="caution">
    <text evidence="1">The sequence shown here is derived from an EMBL/GenBank/DDBJ whole genome shotgun (WGS) entry which is preliminary data.</text>
</comment>
<reference evidence="1" key="1">
    <citation type="journal article" date="2020" name="mSystems">
        <title>Genome- and Community-Level Interaction Insights into Carbon Utilization and Element Cycling Functions of Hydrothermarchaeota in Hydrothermal Sediment.</title>
        <authorList>
            <person name="Zhou Z."/>
            <person name="Liu Y."/>
            <person name="Xu W."/>
            <person name="Pan J."/>
            <person name="Luo Z.H."/>
            <person name="Li M."/>
        </authorList>
    </citation>
    <scope>NUCLEOTIDE SEQUENCE [LARGE SCALE GENOMIC DNA]</scope>
    <source>
        <strain evidence="1">SpSt-349</strain>
    </source>
</reference>
<dbReference type="Gene3D" id="1.10.720.30">
    <property type="entry name" value="SAP domain"/>
    <property type="match status" value="1"/>
</dbReference>
<evidence type="ECO:0000313" key="1">
    <source>
        <dbReference type="EMBL" id="HEN43443.1"/>
    </source>
</evidence>
<sequence length="59" mass="6660">MKMQEIKDIARQRGVKAGNLKKAELIKAIQRMEGNIDCYGEGKAATCGQDQCLWREDCD</sequence>
<dbReference type="EMBL" id="DSOV01000062">
    <property type="protein sequence ID" value="HEN43443.1"/>
    <property type="molecule type" value="Genomic_DNA"/>
</dbReference>
<protein>
    <submittedName>
        <fullName evidence="1">SAP domain-containing protein</fullName>
    </submittedName>
</protein>
<organism evidence="1">
    <name type="scientific">Geobacter metallireducens</name>
    <dbReference type="NCBI Taxonomy" id="28232"/>
    <lineage>
        <taxon>Bacteria</taxon>
        <taxon>Pseudomonadati</taxon>
        <taxon>Thermodesulfobacteriota</taxon>
        <taxon>Desulfuromonadia</taxon>
        <taxon>Geobacterales</taxon>
        <taxon>Geobacteraceae</taxon>
        <taxon>Geobacter</taxon>
    </lineage>
</organism>